<gene>
    <name evidence="10" type="ORF">METZ01_LOCUS105159</name>
</gene>
<evidence type="ECO:0000256" key="3">
    <source>
        <dbReference type="ARBA" id="ARBA00022676"/>
    </source>
</evidence>
<evidence type="ECO:0000256" key="1">
    <source>
        <dbReference type="ARBA" id="ARBA00004651"/>
    </source>
</evidence>
<dbReference type="PANTHER" id="PTHR33908:SF11">
    <property type="entry name" value="MEMBRANE PROTEIN"/>
    <property type="match status" value="1"/>
</dbReference>
<dbReference type="InterPro" id="IPR038731">
    <property type="entry name" value="RgtA/B/C-like"/>
</dbReference>
<reference evidence="10" key="1">
    <citation type="submission" date="2018-05" db="EMBL/GenBank/DDBJ databases">
        <authorList>
            <person name="Lanie J.A."/>
            <person name="Ng W.-L."/>
            <person name="Kazmierczak K.M."/>
            <person name="Andrzejewski T.M."/>
            <person name="Davidsen T.M."/>
            <person name="Wayne K.J."/>
            <person name="Tettelin H."/>
            <person name="Glass J.I."/>
            <person name="Rusch D."/>
            <person name="Podicherti R."/>
            <person name="Tsui H.-C.T."/>
            <person name="Winkler M.E."/>
        </authorList>
    </citation>
    <scope>NUCLEOTIDE SEQUENCE</scope>
</reference>
<feature type="transmembrane region" description="Helical" evidence="8">
    <location>
        <begin position="296"/>
        <end position="316"/>
    </location>
</feature>
<evidence type="ECO:0000256" key="4">
    <source>
        <dbReference type="ARBA" id="ARBA00022679"/>
    </source>
</evidence>
<keyword evidence="5 8" id="KW-0812">Transmembrane</keyword>
<feature type="transmembrane region" description="Helical" evidence="8">
    <location>
        <begin position="199"/>
        <end position="219"/>
    </location>
</feature>
<proteinExistence type="predicted"/>
<feature type="transmembrane region" description="Helical" evidence="8">
    <location>
        <begin position="136"/>
        <end position="152"/>
    </location>
</feature>
<keyword evidence="2" id="KW-1003">Cell membrane</keyword>
<dbReference type="EMBL" id="UINC01011916">
    <property type="protein sequence ID" value="SVA52305.1"/>
    <property type="molecule type" value="Genomic_DNA"/>
</dbReference>
<organism evidence="10">
    <name type="scientific">marine metagenome</name>
    <dbReference type="NCBI Taxonomy" id="408172"/>
    <lineage>
        <taxon>unclassified sequences</taxon>
        <taxon>metagenomes</taxon>
        <taxon>ecological metagenomes</taxon>
    </lineage>
</organism>
<dbReference type="GO" id="GO:0016763">
    <property type="term" value="F:pentosyltransferase activity"/>
    <property type="evidence" value="ECO:0007669"/>
    <property type="project" value="TreeGrafter"/>
</dbReference>
<dbReference type="PANTHER" id="PTHR33908">
    <property type="entry name" value="MANNOSYLTRANSFERASE YKCB-RELATED"/>
    <property type="match status" value="1"/>
</dbReference>
<evidence type="ECO:0000256" key="6">
    <source>
        <dbReference type="ARBA" id="ARBA00022989"/>
    </source>
</evidence>
<evidence type="ECO:0000256" key="7">
    <source>
        <dbReference type="ARBA" id="ARBA00023136"/>
    </source>
</evidence>
<keyword evidence="7 8" id="KW-0472">Membrane</keyword>
<dbReference type="Pfam" id="PF13231">
    <property type="entry name" value="PMT_2"/>
    <property type="match status" value="1"/>
</dbReference>
<keyword evidence="6 8" id="KW-1133">Transmembrane helix</keyword>
<comment type="subcellular location">
    <subcellularLocation>
        <location evidence="1">Cell membrane</location>
        <topology evidence="1">Multi-pass membrane protein</topology>
    </subcellularLocation>
</comment>
<feature type="transmembrane region" description="Helical" evidence="8">
    <location>
        <begin position="351"/>
        <end position="369"/>
    </location>
</feature>
<dbReference type="AlphaFoldDB" id="A0A381WIH2"/>
<feature type="transmembrane region" description="Helical" evidence="8">
    <location>
        <begin position="12"/>
        <end position="32"/>
    </location>
</feature>
<feature type="domain" description="Glycosyltransferase RgtA/B/C/D-like" evidence="9">
    <location>
        <begin position="77"/>
        <end position="218"/>
    </location>
</feature>
<dbReference type="GO" id="GO:0005886">
    <property type="term" value="C:plasma membrane"/>
    <property type="evidence" value="ECO:0007669"/>
    <property type="project" value="UniProtKB-SubCell"/>
</dbReference>
<evidence type="ECO:0000256" key="8">
    <source>
        <dbReference type="SAM" id="Phobius"/>
    </source>
</evidence>
<feature type="transmembrane region" description="Helical" evidence="8">
    <location>
        <begin position="172"/>
        <end position="190"/>
    </location>
</feature>
<feature type="transmembrane region" description="Helical" evidence="8">
    <location>
        <begin position="79"/>
        <end position="99"/>
    </location>
</feature>
<accession>A0A381WIH2</accession>
<name>A0A381WIH2_9ZZZZ</name>
<evidence type="ECO:0000259" key="9">
    <source>
        <dbReference type="Pfam" id="PF13231"/>
    </source>
</evidence>
<feature type="transmembrane region" description="Helical" evidence="8">
    <location>
        <begin position="323"/>
        <end position="345"/>
    </location>
</feature>
<dbReference type="InterPro" id="IPR050297">
    <property type="entry name" value="LipidA_mod_glycosyltrf_83"/>
</dbReference>
<evidence type="ECO:0000313" key="10">
    <source>
        <dbReference type="EMBL" id="SVA52305.1"/>
    </source>
</evidence>
<sequence>MLGAKKGARARLIPILVLFVLGQLVIGLLFSLPLRPIQSPDSGSYLRAAANFPSSIHGPYWGYVGYIGFLRIGTWTGSATWFAVAINALAAVGASSALHALGRRFGGEIAGWVAVCAYLLNPMVAQWTRYVLTEPLFYAGIILTAYCLVRAIETSRVAWAPLWIVTVLTSSLRPNGILLLGAVATALVLTRQTRRPRRYLATSAIWACVLLLAVVSPSLEATHGEQNAFGPQAWAGTVVHGVPETAITMPKPTIDDPSNAAFVRYALEHPIDVGRLGATRIWWEAKQVRPWYSDQLNAFLTVAMTGFYVLAAIGMWSGRGTSLNLVVTSISIPFAAVIAATWAIWEGRFGWWFLVLWTVWAGVGATALFDRTTRYLPLDHRLRYKTDRPRIRLKRTEVQT</sequence>
<dbReference type="GO" id="GO:0008610">
    <property type="term" value="P:lipid biosynthetic process"/>
    <property type="evidence" value="ECO:0007669"/>
    <property type="project" value="UniProtKB-ARBA"/>
</dbReference>
<keyword evidence="3" id="KW-0328">Glycosyltransferase</keyword>
<evidence type="ECO:0000256" key="2">
    <source>
        <dbReference type="ARBA" id="ARBA00022475"/>
    </source>
</evidence>
<keyword evidence="4" id="KW-0808">Transferase</keyword>
<evidence type="ECO:0000256" key="5">
    <source>
        <dbReference type="ARBA" id="ARBA00022692"/>
    </source>
</evidence>
<protein>
    <recommendedName>
        <fullName evidence="9">Glycosyltransferase RgtA/B/C/D-like domain-containing protein</fullName>
    </recommendedName>
</protein>